<keyword evidence="2" id="KW-0812">Transmembrane</keyword>
<evidence type="ECO:0000259" key="3">
    <source>
        <dbReference type="Pfam" id="PF00905"/>
    </source>
</evidence>
<dbReference type="RefSeq" id="WP_119664313.1">
    <property type="nucleotide sequence ID" value="NZ_JBQQOK010000007.1"/>
</dbReference>
<dbReference type="AlphaFoldDB" id="A0A418Q8V0"/>
<feature type="domain" description="Penicillin-binding protein transpeptidase" evidence="3">
    <location>
        <begin position="157"/>
        <end position="474"/>
    </location>
</feature>
<dbReference type="InterPro" id="IPR012338">
    <property type="entry name" value="Beta-lactam/transpept-like"/>
</dbReference>
<reference evidence="5 6" key="1">
    <citation type="submission" date="2018-09" db="EMBL/GenBank/DDBJ databases">
        <title>Optimization and identification of Corynebacterium falsenii FN1-14 from fish paste.</title>
        <authorList>
            <person name="Daroonpunt R."/>
            <person name="Tanasupawat S."/>
        </authorList>
    </citation>
    <scope>NUCLEOTIDE SEQUENCE [LARGE SCALE GENOMIC DNA]</scope>
    <source>
        <strain evidence="5 6">FN1-14</strain>
    </source>
</reference>
<gene>
    <name evidence="5" type="ORF">D3M95_02280</name>
</gene>
<evidence type="ECO:0000256" key="2">
    <source>
        <dbReference type="SAM" id="Phobius"/>
    </source>
</evidence>
<protein>
    <submittedName>
        <fullName evidence="5">Penicillin-binding protein 2</fullName>
    </submittedName>
</protein>
<feature type="transmembrane region" description="Helical" evidence="2">
    <location>
        <begin position="7"/>
        <end position="28"/>
    </location>
</feature>
<dbReference type="Pfam" id="PF00905">
    <property type="entry name" value="Transpeptidase"/>
    <property type="match status" value="1"/>
</dbReference>
<dbReference type="OrthoDB" id="9766847at2"/>
<dbReference type="InterPro" id="IPR054120">
    <property type="entry name" value="PBPA_dimer"/>
</dbReference>
<dbReference type="PANTHER" id="PTHR30627">
    <property type="entry name" value="PEPTIDOGLYCAN D,D-TRANSPEPTIDASE"/>
    <property type="match status" value="1"/>
</dbReference>
<dbReference type="Proteomes" id="UP000285278">
    <property type="component" value="Unassembled WGS sequence"/>
</dbReference>
<feature type="domain" description="Penicillin binding protein A dimerisation" evidence="4">
    <location>
        <begin position="52"/>
        <end position="134"/>
    </location>
</feature>
<dbReference type="InterPro" id="IPR001460">
    <property type="entry name" value="PCN-bd_Tpept"/>
</dbReference>
<evidence type="ECO:0000313" key="6">
    <source>
        <dbReference type="Proteomes" id="UP000285278"/>
    </source>
</evidence>
<evidence type="ECO:0000256" key="1">
    <source>
        <dbReference type="SAM" id="MobiDB-lite"/>
    </source>
</evidence>
<keyword evidence="2" id="KW-0472">Membrane</keyword>
<dbReference type="Gene3D" id="3.40.710.10">
    <property type="entry name" value="DD-peptidase/beta-lactamase superfamily"/>
    <property type="match status" value="1"/>
</dbReference>
<proteinExistence type="predicted"/>
<dbReference type="EMBL" id="QXJK01000002">
    <property type="protein sequence ID" value="RIX36139.1"/>
    <property type="molecule type" value="Genomic_DNA"/>
</dbReference>
<dbReference type="Gene3D" id="3.90.1310.10">
    <property type="entry name" value="Penicillin-binding protein 2a (Domain 2)"/>
    <property type="match status" value="1"/>
</dbReference>
<dbReference type="Pfam" id="PF21922">
    <property type="entry name" value="PBP_dimer_2"/>
    <property type="match status" value="1"/>
</dbReference>
<dbReference type="GO" id="GO:0008658">
    <property type="term" value="F:penicillin binding"/>
    <property type="evidence" value="ECO:0007669"/>
    <property type="project" value="InterPro"/>
</dbReference>
<keyword evidence="2" id="KW-1133">Transmembrane helix</keyword>
<dbReference type="GO" id="GO:0071972">
    <property type="term" value="F:peptidoglycan L,D-transpeptidase activity"/>
    <property type="evidence" value="ECO:0007669"/>
    <property type="project" value="TreeGrafter"/>
</dbReference>
<keyword evidence="6" id="KW-1185">Reference proteome</keyword>
<dbReference type="PANTHER" id="PTHR30627:SF24">
    <property type="entry name" value="PENICILLIN-BINDING PROTEIN 4B"/>
    <property type="match status" value="1"/>
</dbReference>
<accession>A0A418Q8V0</accession>
<organism evidence="5 6">
    <name type="scientific">Corynebacterium falsenii</name>
    <dbReference type="NCBI Taxonomy" id="108486"/>
    <lineage>
        <taxon>Bacteria</taxon>
        <taxon>Bacillati</taxon>
        <taxon>Actinomycetota</taxon>
        <taxon>Actinomycetes</taxon>
        <taxon>Mycobacteriales</taxon>
        <taxon>Corynebacteriaceae</taxon>
        <taxon>Corynebacterium</taxon>
    </lineage>
</organism>
<dbReference type="SUPFAM" id="SSF56601">
    <property type="entry name" value="beta-lactamase/transpeptidase-like"/>
    <property type="match status" value="1"/>
</dbReference>
<sequence>MNRSIRAVTIFSFVLVAILIANLTYIQVFQQESLAENPRNTRQFLEAKTQERGRITAGDQVLAQSVKDSDGFYNREYPYDPAAFGSVVGYLSDRFGAAGIEASQNSILTGQDDSLFAQQTWDMLTGKEPAGANVDLTLIPSVQNVAYQQLAQKGYSGSVVAIKPSTGEILAMASTPSFNPSLITGPDAETDQANFENYANDPSSPLLNRSTQQIQPPGSTFKVITTAAALEAGDTPDTTVTAQPQITLPDTTTTLENYDGTRCGGGDTTTLLNAFRRSCNTAFAELAMRHGADALKDVARKFGVGEPIDGLGLPVQTSQIGEIPDKPALAQSAIGQRDVALTPLQNAVIAATIANGGKRMEPHLIHQITGPDMATLRTTKPKSEGQAVPPEVAETIKGLMVQAEEWAGGDSTIASKTGTAEHGEDSRDSKPHAWYIAFSTTKDVAVAVLVENGGDRGQAATGGSVAAPIGRAVIRAAEQEQQ</sequence>
<comment type="caution">
    <text evidence="5">The sequence shown here is derived from an EMBL/GenBank/DDBJ whole genome shotgun (WGS) entry which is preliminary data.</text>
</comment>
<dbReference type="STRING" id="1451189.CFAL_00210"/>
<name>A0A418Q8V0_9CORY</name>
<feature type="region of interest" description="Disordered" evidence="1">
    <location>
        <begin position="409"/>
        <end position="429"/>
    </location>
</feature>
<evidence type="ECO:0000313" key="5">
    <source>
        <dbReference type="EMBL" id="RIX36139.1"/>
    </source>
</evidence>
<dbReference type="GO" id="GO:0005886">
    <property type="term" value="C:plasma membrane"/>
    <property type="evidence" value="ECO:0007669"/>
    <property type="project" value="TreeGrafter"/>
</dbReference>
<dbReference type="InterPro" id="IPR050515">
    <property type="entry name" value="Beta-lactam/transpept"/>
</dbReference>
<feature type="compositionally biased region" description="Basic and acidic residues" evidence="1">
    <location>
        <begin position="419"/>
        <end position="429"/>
    </location>
</feature>
<evidence type="ECO:0000259" key="4">
    <source>
        <dbReference type="Pfam" id="PF21922"/>
    </source>
</evidence>
<dbReference type="GO" id="GO:0071555">
    <property type="term" value="P:cell wall organization"/>
    <property type="evidence" value="ECO:0007669"/>
    <property type="project" value="TreeGrafter"/>
</dbReference>